<evidence type="ECO:0008006" key="3">
    <source>
        <dbReference type="Google" id="ProtNLM"/>
    </source>
</evidence>
<evidence type="ECO:0000313" key="1">
    <source>
        <dbReference type="EMBL" id="KAF6159736.1"/>
    </source>
</evidence>
<reference evidence="1 2" key="1">
    <citation type="journal article" date="2020" name="IScience">
        <title>Genome Sequencing of the Endangered Kingdonia uniflora (Circaeasteraceae, Ranunculales) Reveals Potential Mechanisms of Evolutionary Specialization.</title>
        <authorList>
            <person name="Sun Y."/>
            <person name="Deng T."/>
            <person name="Zhang A."/>
            <person name="Moore M.J."/>
            <person name="Landis J.B."/>
            <person name="Lin N."/>
            <person name="Zhang H."/>
            <person name="Zhang X."/>
            <person name="Huang J."/>
            <person name="Zhang X."/>
            <person name="Sun H."/>
            <person name="Wang H."/>
        </authorList>
    </citation>
    <scope>NUCLEOTIDE SEQUENCE [LARGE SCALE GENOMIC DNA]</scope>
    <source>
        <strain evidence="1">TB1705</strain>
        <tissue evidence="1">Leaf</tissue>
    </source>
</reference>
<keyword evidence="2" id="KW-1185">Reference proteome</keyword>
<protein>
    <recommendedName>
        <fullName evidence="3">RNase H type-1 domain-containing protein</fullName>
    </recommendedName>
</protein>
<organism evidence="1 2">
    <name type="scientific">Kingdonia uniflora</name>
    <dbReference type="NCBI Taxonomy" id="39325"/>
    <lineage>
        <taxon>Eukaryota</taxon>
        <taxon>Viridiplantae</taxon>
        <taxon>Streptophyta</taxon>
        <taxon>Embryophyta</taxon>
        <taxon>Tracheophyta</taxon>
        <taxon>Spermatophyta</taxon>
        <taxon>Magnoliopsida</taxon>
        <taxon>Ranunculales</taxon>
        <taxon>Circaeasteraceae</taxon>
        <taxon>Kingdonia</taxon>
    </lineage>
</organism>
<accession>A0A7J7MXZ1</accession>
<dbReference type="EMBL" id="JACGCM010001188">
    <property type="protein sequence ID" value="KAF6159736.1"/>
    <property type="molecule type" value="Genomic_DNA"/>
</dbReference>
<gene>
    <name evidence="1" type="ORF">GIB67_029994</name>
</gene>
<name>A0A7J7MXZ1_9MAGN</name>
<proteinExistence type="predicted"/>
<comment type="caution">
    <text evidence="1">The sequence shown here is derived from an EMBL/GenBank/DDBJ whole genome shotgun (WGS) entry which is preliminary data.</text>
</comment>
<dbReference type="AlphaFoldDB" id="A0A7J7MXZ1"/>
<sequence>MVRFYYLLTSEAERRNGLRLLAEEDVTIEDEAAGVCSRESRRYPARKTKIHTHVREAACYSMGVMKNYVHDLQIIVAGNPGQGGYGMVFRDDTGNYLKVFRSKTLVSQLLTRLNVNSIIAAAKIAFSEIWWRLVIVIDSKAAAQAYSNIFDKETVIENEVIKSSRMCSQRVRYAVEGRFHIKVAELCERYFRQLPYDVVLPRWPLKVAGLDDEGRSNMHSKPIYPMSKLVVSSSLKKTSSLGREDDSSVMEDTVDKVEMTVGVKVENSSKVEKVIKIEDTKEKDKLFVIYPEGLDAGKKNFKYKKKLQGEWGNYMTDQGRWFRAYIPEKGRRRYIIKSLV</sequence>
<evidence type="ECO:0000313" key="2">
    <source>
        <dbReference type="Proteomes" id="UP000541444"/>
    </source>
</evidence>
<dbReference type="Proteomes" id="UP000541444">
    <property type="component" value="Unassembled WGS sequence"/>
</dbReference>